<sequence>MESGFMFNWDSDSEEEFFGFLEDELDVVCVSAEEEEEEGEGEDNLTVCGGEGDAPREWLDVTGEMVATEEERKRSDGRTPFNETNPRPGPQRIWSSTDPHEFFSSFFSSEVVDLIVVETNRYIEALVSSSELAINSRFRDFKKTDRAEIETFLAIQIWMGLLRKPQISDYWSTCQDSLGLTPNFARVMTRNRFQLLSSCQHFCDNTQRVERDQPGYDPLFKIRPLMELVQAGFQREYYPHEHLSIDESIVSFCGRVFFRQYVPSKRNRFGLKNLVLSDATTNYIYLWHVYTVGAFHYDRSLGIGHSSVAGLLGEAKLLDKGHMVYTDSYTHHQLCLSFYMSTTLALVALCE</sequence>
<protein>
    <recommendedName>
        <fullName evidence="2">PiggyBac transposable element-derived protein domain-containing protein</fullName>
    </recommendedName>
</protein>
<dbReference type="PANTHER" id="PTHR46599:SF3">
    <property type="entry name" value="PIGGYBAC TRANSPOSABLE ELEMENT-DERIVED PROTEIN 4"/>
    <property type="match status" value="1"/>
</dbReference>
<keyword evidence="4" id="KW-1185">Reference proteome</keyword>
<dbReference type="Proteomes" id="UP001591681">
    <property type="component" value="Unassembled WGS sequence"/>
</dbReference>
<dbReference type="PANTHER" id="PTHR46599">
    <property type="entry name" value="PIGGYBAC TRANSPOSABLE ELEMENT-DERIVED PROTEIN 4"/>
    <property type="match status" value="1"/>
</dbReference>
<organism evidence="3 4">
    <name type="scientific">Coilia grayii</name>
    <name type="common">Gray's grenadier anchovy</name>
    <dbReference type="NCBI Taxonomy" id="363190"/>
    <lineage>
        <taxon>Eukaryota</taxon>
        <taxon>Metazoa</taxon>
        <taxon>Chordata</taxon>
        <taxon>Craniata</taxon>
        <taxon>Vertebrata</taxon>
        <taxon>Euteleostomi</taxon>
        <taxon>Actinopterygii</taxon>
        <taxon>Neopterygii</taxon>
        <taxon>Teleostei</taxon>
        <taxon>Clupei</taxon>
        <taxon>Clupeiformes</taxon>
        <taxon>Clupeoidei</taxon>
        <taxon>Engraulidae</taxon>
        <taxon>Coilinae</taxon>
        <taxon>Coilia</taxon>
    </lineage>
</organism>
<feature type="region of interest" description="Disordered" evidence="1">
    <location>
        <begin position="32"/>
        <end position="54"/>
    </location>
</feature>
<dbReference type="InterPro" id="IPR029526">
    <property type="entry name" value="PGBD"/>
</dbReference>
<evidence type="ECO:0000313" key="4">
    <source>
        <dbReference type="Proteomes" id="UP001591681"/>
    </source>
</evidence>
<evidence type="ECO:0000313" key="3">
    <source>
        <dbReference type="EMBL" id="KAL2077797.1"/>
    </source>
</evidence>
<evidence type="ECO:0000259" key="2">
    <source>
        <dbReference type="Pfam" id="PF13843"/>
    </source>
</evidence>
<dbReference type="Pfam" id="PF13843">
    <property type="entry name" value="DDE_Tnp_1_7"/>
    <property type="match status" value="1"/>
</dbReference>
<reference evidence="3 4" key="1">
    <citation type="submission" date="2024-09" db="EMBL/GenBank/DDBJ databases">
        <title>A chromosome-level genome assembly of Gray's grenadier anchovy, Coilia grayii.</title>
        <authorList>
            <person name="Fu Z."/>
        </authorList>
    </citation>
    <scope>NUCLEOTIDE SEQUENCE [LARGE SCALE GENOMIC DNA]</scope>
    <source>
        <strain evidence="3">G4</strain>
        <tissue evidence="3">Muscle</tissue>
    </source>
</reference>
<dbReference type="AlphaFoldDB" id="A0ABD1IS18"/>
<dbReference type="EMBL" id="JBHFQA010000024">
    <property type="protein sequence ID" value="KAL2077797.1"/>
    <property type="molecule type" value="Genomic_DNA"/>
</dbReference>
<name>A0ABD1IS18_9TELE</name>
<feature type="compositionally biased region" description="Acidic residues" evidence="1">
    <location>
        <begin position="32"/>
        <end position="43"/>
    </location>
</feature>
<feature type="region of interest" description="Disordered" evidence="1">
    <location>
        <begin position="67"/>
        <end position="94"/>
    </location>
</feature>
<comment type="caution">
    <text evidence="3">The sequence shown here is derived from an EMBL/GenBank/DDBJ whole genome shotgun (WGS) entry which is preliminary data.</text>
</comment>
<proteinExistence type="predicted"/>
<feature type="domain" description="PiggyBac transposable element-derived protein" evidence="2">
    <location>
        <begin position="98"/>
        <end position="329"/>
    </location>
</feature>
<evidence type="ECO:0000256" key="1">
    <source>
        <dbReference type="SAM" id="MobiDB-lite"/>
    </source>
</evidence>
<gene>
    <name evidence="3" type="ORF">ACEWY4_027301</name>
</gene>
<accession>A0ABD1IS18</accession>